<sequence>MSCNEPGHRIVPGQELFRWFAQPAAGAGVQMTHKKGRPS</sequence>
<reference evidence="1" key="1">
    <citation type="submission" date="2012-09" db="EMBL/GenBank/DDBJ databases">
        <title>Metagenomic Characterization of a Microbial Community in Wastewater Detects High Levels of Antibiotic Resistance.</title>
        <authorList>
            <person name="Abrams M."/>
            <person name="Caldwell A."/>
            <person name="Vandaei E."/>
            <person name="Lee W."/>
            <person name="Perrott J."/>
            <person name="Khan S.Y."/>
            <person name="Ta J."/>
            <person name="Romero D."/>
            <person name="Nguyen V."/>
            <person name="Pourmand N."/>
            <person name="Ouverney C.C."/>
        </authorList>
    </citation>
    <scope>NUCLEOTIDE SEQUENCE</scope>
</reference>
<evidence type="ECO:0000313" key="1">
    <source>
        <dbReference type="EMBL" id="AGC71309.1"/>
    </source>
</evidence>
<dbReference type="EMBL" id="JX649868">
    <property type="protein sequence ID" value="AGC71309.1"/>
    <property type="molecule type" value="Genomic_DNA"/>
</dbReference>
<accession>L7VV05</accession>
<protein>
    <submittedName>
        <fullName evidence="1">Uncharacterized protein</fullName>
    </submittedName>
</protein>
<organism evidence="1">
    <name type="scientific">uncultured bacterium A1Q1_fos_515</name>
    <dbReference type="NCBI Taxonomy" id="1256581"/>
    <lineage>
        <taxon>Bacteria</taxon>
        <taxon>environmental samples</taxon>
    </lineage>
</organism>
<proteinExistence type="predicted"/>
<name>L7VV05_9BACT</name>
<dbReference type="AlphaFoldDB" id="L7VV05"/>